<dbReference type="Gene3D" id="3.90.25.10">
    <property type="entry name" value="UDP-galactose 4-epimerase, domain 1"/>
    <property type="match status" value="1"/>
</dbReference>
<gene>
    <name evidence="3" type="ORF">LARV_01221</name>
</gene>
<dbReference type="Gene3D" id="3.40.50.720">
    <property type="entry name" value="NAD(P)-binding Rossmann-like Domain"/>
    <property type="match status" value="2"/>
</dbReference>
<sequence>MAKALVTGGAGFVGSHIVDRLLQDGYAVRILDALDERVHPNGKPVWVSNEAEFVQGDVRDPQTVARALQGVQVVFHEAAYQDYMPDFSRFLHVNSVSTALIFESILANHLEVEKVIVASSQAVYGEGQYCCMNPTCAMKGQIVQPPTRGQGQMQTGQWEILCELCGQPMEALRLREEYANPYNAYAISKFAEELAAVRLGRLHDIPSVALRYSIVQGPRQSLFNQYSGICRIFSLRLLNDLPPVIYEDGRQTRDFTHIQDVVDANMAVLRDPRADFQVFNVGSGQSLAVLDYARTLIRKLGKSIPPLVPGEFRVGDNRNSVSDISRLQSLGWRPRHGIEDILDDYLGWIRQQDSLESYFRDAENLMKQAGVVQKVLTQSA</sequence>
<dbReference type="InterPro" id="IPR001509">
    <property type="entry name" value="Epimerase_deHydtase"/>
</dbReference>
<organism evidence="3">
    <name type="scientific">Longilinea arvoryzae</name>
    <dbReference type="NCBI Taxonomy" id="360412"/>
    <lineage>
        <taxon>Bacteria</taxon>
        <taxon>Bacillati</taxon>
        <taxon>Chloroflexota</taxon>
        <taxon>Anaerolineae</taxon>
        <taxon>Anaerolineales</taxon>
        <taxon>Anaerolineaceae</taxon>
        <taxon>Longilinea</taxon>
    </lineage>
</organism>
<accession>A0A0S7BHY6</accession>
<proteinExistence type="inferred from homology"/>
<dbReference type="RefSeq" id="WP_075072801.1">
    <property type="nucleotide sequence ID" value="NZ_DF967972.1"/>
</dbReference>
<name>A0A0S7BHY6_9CHLR</name>
<dbReference type="PANTHER" id="PTHR43000">
    <property type="entry name" value="DTDP-D-GLUCOSE 4,6-DEHYDRATASE-RELATED"/>
    <property type="match status" value="1"/>
</dbReference>
<dbReference type="AlphaFoldDB" id="A0A0S7BHY6"/>
<evidence type="ECO:0000256" key="1">
    <source>
        <dbReference type="ARBA" id="ARBA00007637"/>
    </source>
</evidence>
<feature type="domain" description="NAD-dependent epimerase/dehydratase" evidence="2">
    <location>
        <begin position="173"/>
        <end position="282"/>
    </location>
</feature>
<dbReference type="STRING" id="360412.LARV_01221"/>
<dbReference type="InterPro" id="IPR036291">
    <property type="entry name" value="NAD(P)-bd_dom_sf"/>
</dbReference>
<keyword evidence="4" id="KW-1185">Reference proteome</keyword>
<reference evidence="3" key="1">
    <citation type="submission" date="2015-07" db="EMBL/GenBank/DDBJ databases">
        <title>Draft Genome Sequences of Anaerolinea thermolimosa IMO-1, Bellilinea caldifistulae GOMI-1, Leptolinea tardivitalis YMTK-2, Levilinea saccharolytica KIBI-1,Longilinea arvoryzae KOME-1, Previously Described as Members of the Anaerolineaceae (Chloroflexi).</title>
        <authorList>
            <person name="Sekiguchi Y."/>
            <person name="Ohashi A."/>
            <person name="Matsuura N."/>
            <person name="Tourlousse M.D."/>
        </authorList>
    </citation>
    <scope>NUCLEOTIDE SEQUENCE [LARGE SCALE GENOMIC DNA]</scope>
    <source>
        <strain evidence="3">KOME-1</strain>
    </source>
</reference>
<evidence type="ECO:0000313" key="3">
    <source>
        <dbReference type="EMBL" id="GAP13467.1"/>
    </source>
</evidence>
<dbReference type="Pfam" id="PF01370">
    <property type="entry name" value="Epimerase"/>
    <property type="match status" value="2"/>
</dbReference>
<dbReference type="EMBL" id="DF967972">
    <property type="protein sequence ID" value="GAP13467.1"/>
    <property type="molecule type" value="Genomic_DNA"/>
</dbReference>
<evidence type="ECO:0000313" key="4">
    <source>
        <dbReference type="Proteomes" id="UP000055060"/>
    </source>
</evidence>
<evidence type="ECO:0000259" key="2">
    <source>
        <dbReference type="Pfam" id="PF01370"/>
    </source>
</evidence>
<dbReference type="SUPFAM" id="SSF51735">
    <property type="entry name" value="NAD(P)-binding Rossmann-fold domains"/>
    <property type="match status" value="1"/>
</dbReference>
<dbReference type="Proteomes" id="UP000055060">
    <property type="component" value="Unassembled WGS sequence"/>
</dbReference>
<feature type="domain" description="NAD-dependent epimerase/dehydratase" evidence="2">
    <location>
        <begin position="4"/>
        <end position="128"/>
    </location>
</feature>
<protein>
    <submittedName>
        <fullName evidence="3">Nucleoside-diphosphate-sugar epimerase</fullName>
    </submittedName>
</protein>
<comment type="similarity">
    <text evidence="1">Belongs to the NAD(P)-dependent epimerase/dehydratase family.</text>
</comment>